<keyword evidence="2" id="KW-1185">Reference proteome</keyword>
<name>A0A3M7PY29_BRAPC</name>
<comment type="caution">
    <text evidence="1">The sequence shown here is derived from an EMBL/GenBank/DDBJ whole genome shotgun (WGS) entry which is preliminary data.</text>
</comment>
<proteinExistence type="predicted"/>
<dbReference type="Proteomes" id="UP000276133">
    <property type="component" value="Unassembled WGS sequence"/>
</dbReference>
<evidence type="ECO:0000313" key="2">
    <source>
        <dbReference type="Proteomes" id="UP000276133"/>
    </source>
</evidence>
<gene>
    <name evidence="1" type="ORF">BpHYR1_017017</name>
</gene>
<protein>
    <submittedName>
        <fullName evidence="1">Uncharacterized protein</fullName>
    </submittedName>
</protein>
<sequence length="150" mass="17625">MLNFLIIKFKSNRTSPHFGFFVSLDLISKKYAQKNAIFETILIFLRIVNHDKRKIKIKNCMVNSPDHITKIFFHRLKGFTKRLFLLLNAESENVNVFISNDEYQHKETIKMAYKCSLKRNPVISTKIDAIYSCNLITVFYDFVIILGNLI</sequence>
<evidence type="ECO:0000313" key="1">
    <source>
        <dbReference type="EMBL" id="RNA03990.1"/>
    </source>
</evidence>
<organism evidence="1 2">
    <name type="scientific">Brachionus plicatilis</name>
    <name type="common">Marine rotifer</name>
    <name type="synonym">Brachionus muelleri</name>
    <dbReference type="NCBI Taxonomy" id="10195"/>
    <lineage>
        <taxon>Eukaryota</taxon>
        <taxon>Metazoa</taxon>
        <taxon>Spiralia</taxon>
        <taxon>Gnathifera</taxon>
        <taxon>Rotifera</taxon>
        <taxon>Eurotatoria</taxon>
        <taxon>Monogononta</taxon>
        <taxon>Pseudotrocha</taxon>
        <taxon>Ploima</taxon>
        <taxon>Brachionidae</taxon>
        <taxon>Brachionus</taxon>
    </lineage>
</organism>
<dbReference type="AlphaFoldDB" id="A0A3M7PY29"/>
<accession>A0A3M7PY29</accession>
<dbReference type="EMBL" id="REGN01008276">
    <property type="protein sequence ID" value="RNA03990.1"/>
    <property type="molecule type" value="Genomic_DNA"/>
</dbReference>
<reference evidence="1 2" key="1">
    <citation type="journal article" date="2018" name="Sci. Rep.">
        <title>Genomic signatures of local adaptation to the degree of environmental predictability in rotifers.</title>
        <authorList>
            <person name="Franch-Gras L."/>
            <person name="Hahn C."/>
            <person name="Garcia-Roger E.M."/>
            <person name="Carmona M.J."/>
            <person name="Serra M."/>
            <person name="Gomez A."/>
        </authorList>
    </citation>
    <scope>NUCLEOTIDE SEQUENCE [LARGE SCALE GENOMIC DNA]</scope>
    <source>
        <strain evidence="1">HYR1</strain>
    </source>
</reference>